<feature type="coiled-coil region" evidence="1">
    <location>
        <begin position="46"/>
        <end position="108"/>
    </location>
</feature>
<proteinExistence type="predicted"/>
<protein>
    <submittedName>
        <fullName evidence="3">Uncharacterized protein</fullName>
    </submittedName>
</protein>
<dbReference type="AlphaFoldDB" id="A0A8W8NL55"/>
<accession>A0A8W8NL55</accession>
<evidence type="ECO:0000256" key="2">
    <source>
        <dbReference type="SAM" id="MobiDB-lite"/>
    </source>
</evidence>
<keyword evidence="4" id="KW-1185">Reference proteome</keyword>
<feature type="region of interest" description="Disordered" evidence="2">
    <location>
        <begin position="154"/>
        <end position="205"/>
    </location>
</feature>
<organism evidence="3 4">
    <name type="scientific">Magallana gigas</name>
    <name type="common">Pacific oyster</name>
    <name type="synonym">Crassostrea gigas</name>
    <dbReference type="NCBI Taxonomy" id="29159"/>
    <lineage>
        <taxon>Eukaryota</taxon>
        <taxon>Metazoa</taxon>
        <taxon>Spiralia</taxon>
        <taxon>Lophotrochozoa</taxon>
        <taxon>Mollusca</taxon>
        <taxon>Bivalvia</taxon>
        <taxon>Autobranchia</taxon>
        <taxon>Pteriomorphia</taxon>
        <taxon>Ostreida</taxon>
        <taxon>Ostreoidea</taxon>
        <taxon>Ostreidae</taxon>
        <taxon>Magallana</taxon>
    </lineage>
</organism>
<dbReference type="KEGG" id="crg:105323186"/>
<evidence type="ECO:0000313" key="3">
    <source>
        <dbReference type="EnsemblMetazoa" id="G6243.1:cds"/>
    </source>
</evidence>
<feature type="compositionally biased region" description="Basic and acidic residues" evidence="2">
    <location>
        <begin position="220"/>
        <end position="230"/>
    </location>
</feature>
<evidence type="ECO:0000313" key="4">
    <source>
        <dbReference type="Proteomes" id="UP000005408"/>
    </source>
</evidence>
<feature type="region of interest" description="Disordered" evidence="2">
    <location>
        <begin position="220"/>
        <end position="252"/>
    </location>
</feature>
<dbReference type="EnsemblMetazoa" id="G6243.1">
    <property type="protein sequence ID" value="G6243.1:cds"/>
    <property type="gene ID" value="G6243"/>
</dbReference>
<dbReference type="OrthoDB" id="1740265at2759"/>
<sequence>MAEIGSDEFPFRLEMFIKNNGEINVRALMAADLGDFTPEDLLYEFYTRTSAEIADMKRDRRQLEVEIPQATRGILMKRKECAIVQSNITKLKEEFTDLNERNKLLKEIMRLNQSLKPRLASQYPTELGGCATLPDIHRRGAQVLRVYDSQNARGQRQPSLWARDSHSTPSLPSIDKARQRPVPSYAQEPAGLCGQRGTKASHLTNEYKRVKSLTNTIERKRECSQRKKDASLSNLRRRNVPLGRGRSQNAMH</sequence>
<dbReference type="GeneID" id="105323186"/>
<keyword evidence="1" id="KW-0175">Coiled coil</keyword>
<evidence type="ECO:0000256" key="1">
    <source>
        <dbReference type="SAM" id="Coils"/>
    </source>
</evidence>
<dbReference type="Proteomes" id="UP000005408">
    <property type="component" value="Unassembled WGS sequence"/>
</dbReference>
<reference evidence="3" key="1">
    <citation type="submission" date="2022-08" db="UniProtKB">
        <authorList>
            <consortium name="EnsemblMetazoa"/>
        </authorList>
    </citation>
    <scope>IDENTIFICATION</scope>
    <source>
        <strain evidence="3">05x7-T-G4-1.051#20</strain>
    </source>
</reference>
<name>A0A8W8NL55_MAGGI</name>